<evidence type="ECO:0000256" key="4">
    <source>
        <dbReference type="ARBA" id="ARBA00022824"/>
    </source>
</evidence>
<reference evidence="9 10" key="1">
    <citation type="submission" date="2013-02" db="EMBL/GenBank/DDBJ databases">
        <title>Genome sequence of Candida maltosa Xu316, a potential industrial strain for xylitol and ethanol production.</title>
        <authorList>
            <person name="Yu J."/>
            <person name="Wang Q."/>
            <person name="Geng X."/>
            <person name="Bao W."/>
            <person name="He P."/>
            <person name="Cai J."/>
        </authorList>
    </citation>
    <scope>NUCLEOTIDE SEQUENCE [LARGE SCALE GENOMIC DNA]</scope>
    <source>
        <strain evidence="10">Xu316</strain>
    </source>
</reference>
<accession>M3HPF5</accession>
<comment type="similarity">
    <text evidence="2">Belongs to the OST4 family.</text>
</comment>
<keyword evidence="10" id="KW-1185">Reference proteome</keyword>
<dbReference type="InterPro" id="IPR018943">
    <property type="entry name" value="Oligosaccaryltransferase"/>
</dbReference>
<keyword evidence="7 8" id="KW-0472">Membrane</keyword>
<evidence type="ECO:0000256" key="2">
    <source>
        <dbReference type="ARBA" id="ARBA00007685"/>
    </source>
</evidence>
<dbReference type="HOGENOM" id="CLU_2960537_0_0_1"/>
<evidence type="ECO:0000313" key="9">
    <source>
        <dbReference type="EMBL" id="EMG49362.1"/>
    </source>
</evidence>
<feature type="transmembrane region" description="Helical" evidence="8">
    <location>
        <begin position="7"/>
        <end position="28"/>
    </location>
</feature>
<keyword evidence="3 8" id="KW-0812">Transmembrane</keyword>
<evidence type="ECO:0000256" key="7">
    <source>
        <dbReference type="ARBA" id="ARBA00023136"/>
    </source>
</evidence>
<keyword evidence="5" id="KW-0735">Signal-anchor</keyword>
<evidence type="ECO:0000313" key="10">
    <source>
        <dbReference type="Proteomes" id="UP000011777"/>
    </source>
</evidence>
<organism evidence="9 10">
    <name type="scientific">Candida maltosa (strain Xu316)</name>
    <name type="common">Yeast</name>
    <dbReference type="NCBI Taxonomy" id="1245528"/>
    <lineage>
        <taxon>Eukaryota</taxon>
        <taxon>Fungi</taxon>
        <taxon>Dikarya</taxon>
        <taxon>Ascomycota</taxon>
        <taxon>Saccharomycotina</taxon>
        <taxon>Pichiomycetes</taxon>
        <taxon>Debaryomycetaceae</taxon>
        <taxon>Candida/Lodderomyces clade</taxon>
        <taxon>Candida</taxon>
    </lineage>
</organism>
<dbReference type="InterPro" id="IPR036330">
    <property type="entry name" value="Ost4p_sf"/>
</dbReference>
<dbReference type="EMBL" id="AOGT01000696">
    <property type="protein sequence ID" value="EMG49362.1"/>
    <property type="molecule type" value="Genomic_DNA"/>
</dbReference>
<dbReference type="OrthoDB" id="2124077at2759"/>
<evidence type="ECO:0000256" key="1">
    <source>
        <dbReference type="ARBA" id="ARBA00004643"/>
    </source>
</evidence>
<dbReference type="GO" id="GO:0005789">
    <property type="term" value="C:endoplasmic reticulum membrane"/>
    <property type="evidence" value="ECO:0007669"/>
    <property type="project" value="UniProtKB-SubCell"/>
</dbReference>
<keyword evidence="4" id="KW-0256">Endoplasmic reticulum</keyword>
<comment type="caution">
    <text evidence="9">The sequence shown here is derived from an EMBL/GenBank/DDBJ whole genome shotgun (WGS) entry which is preliminary data.</text>
</comment>
<keyword evidence="6 8" id="KW-1133">Transmembrane helix</keyword>
<evidence type="ECO:0000256" key="6">
    <source>
        <dbReference type="ARBA" id="ARBA00022989"/>
    </source>
</evidence>
<evidence type="ECO:0008006" key="11">
    <source>
        <dbReference type="Google" id="ProtNLM"/>
    </source>
</evidence>
<proteinExistence type="inferred from homology"/>
<evidence type="ECO:0000256" key="8">
    <source>
        <dbReference type="SAM" id="Phobius"/>
    </source>
</evidence>
<evidence type="ECO:0000256" key="3">
    <source>
        <dbReference type="ARBA" id="ARBA00022692"/>
    </source>
</evidence>
<gene>
    <name evidence="9" type="ORF">G210_5877</name>
</gene>
<protein>
    <recommendedName>
        <fullName evidence="11">Dolichyl-diphosphooligosaccharide--protein glycosyltransferase subunit</fullName>
    </recommendedName>
</protein>
<evidence type="ECO:0000256" key="5">
    <source>
        <dbReference type="ARBA" id="ARBA00022968"/>
    </source>
</evidence>
<comment type="subcellular location">
    <subcellularLocation>
        <location evidence="1">Endoplasmic reticulum membrane</location>
        <topology evidence="1">Single-pass type III membrane protein</topology>
    </subcellularLocation>
</comment>
<sequence>MISDSQLNTIALTFGFTSILLIVVYHAISTNIHKLEENAKNEDELKEKEAIADELVDEN</sequence>
<dbReference type="SUPFAM" id="SSF103464">
    <property type="entry name" value="Oligosaccharyltransferase subunit ost4p"/>
    <property type="match status" value="1"/>
</dbReference>
<dbReference type="Proteomes" id="UP000011777">
    <property type="component" value="Unassembled WGS sequence"/>
</dbReference>
<name>M3HPF5_CANMX</name>
<dbReference type="AlphaFoldDB" id="M3HPF5"/>
<dbReference type="Pfam" id="PF10215">
    <property type="entry name" value="Ost4"/>
    <property type="match status" value="1"/>
</dbReference>